<accession>A0A2S3ZTX5</accession>
<comment type="caution">
    <text evidence="3">The sequence shown here is derived from an EMBL/GenBank/DDBJ whole genome shotgun (WGS) entry which is preliminary data.</text>
</comment>
<evidence type="ECO:0000256" key="1">
    <source>
        <dbReference type="ARBA" id="ARBA00022763"/>
    </source>
</evidence>
<dbReference type="EMBL" id="PPXC01000015">
    <property type="protein sequence ID" value="POH72307.1"/>
    <property type="molecule type" value="Genomic_DNA"/>
</dbReference>
<sequence>MREQYVEAVLAVAEVIPAGRVLSYGDIAALLESGGPRQVGAAMSVDGGAVPWWRVIRASGMAPQGHEARALGHYRHEGTALRGDPDEEPVPGRAPSWRVDMRTARWNPREPDFVLIDAIAERLHAADQLPSADTAPMSVPRDGLGA</sequence>
<dbReference type="PANTHER" id="PTHR42942">
    <property type="entry name" value="6-O-METHYLGUANINE DNA METHYLTRANSFERASE"/>
    <property type="match status" value="1"/>
</dbReference>
<dbReference type="InterPro" id="IPR052520">
    <property type="entry name" value="ATL_DNA_repair"/>
</dbReference>
<name>A0A2S3ZTX5_ARTGL</name>
<dbReference type="GO" id="GO:0008168">
    <property type="term" value="F:methyltransferase activity"/>
    <property type="evidence" value="ECO:0007669"/>
    <property type="project" value="UniProtKB-KW"/>
</dbReference>
<keyword evidence="1" id="KW-0227">DNA damage</keyword>
<organism evidence="3 4">
    <name type="scientific">Arthrobacter glacialis</name>
    <dbReference type="NCBI Taxonomy" id="1664"/>
    <lineage>
        <taxon>Bacteria</taxon>
        <taxon>Bacillati</taxon>
        <taxon>Actinomycetota</taxon>
        <taxon>Actinomycetes</taxon>
        <taxon>Micrococcales</taxon>
        <taxon>Micrococcaceae</taxon>
        <taxon>Arthrobacter</taxon>
    </lineage>
</organism>
<dbReference type="InterPro" id="IPR036217">
    <property type="entry name" value="MethylDNA_cys_MeTrfase_DNAb"/>
</dbReference>
<dbReference type="Proteomes" id="UP000237061">
    <property type="component" value="Unassembled WGS sequence"/>
</dbReference>
<dbReference type="Pfam" id="PF01035">
    <property type="entry name" value="DNA_binding_1"/>
    <property type="match status" value="1"/>
</dbReference>
<feature type="domain" description="Methylated-DNA-[protein]-cysteine S-methyltransferase DNA binding" evidence="2">
    <location>
        <begin position="7"/>
        <end position="62"/>
    </location>
</feature>
<gene>
    <name evidence="3" type="ORF">CVS27_16675</name>
</gene>
<evidence type="ECO:0000313" key="4">
    <source>
        <dbReference type="Proteomes" id="UP000237061"/>
    </source>
</evidence>
<keyword evidence="3" id="KW-0489">Methyltransferase</keyword>
<dbReference type="InterPro" id="IPR014048">
    <property type="entry name" value="MethylDNA_cys_MeTrfase_DNA-bd"/>
</dbReference>
<keyword evidence="3" id="KW-0808">Transferase</keyword>
<dbReference type="CDD" id="cd06445">
    <property type="entry name" value="ATase"/>
    <property type="match status" value="1"/>
</dbReference>
<protein>
    <submittedName>
        <fullName evidence="3">Cysteine methyltransferase</fullName>
    </submittedName>
</protein>
<keyword evidence="4" id="KW-1185">Reference proteome</keyword>
<dbReference type="SUPFAM" id="SSF46767">
    <property type="entry name" value="Methylated DNA-protein cysteine methyltransferase, C-terminal domain"/>
    <property type="match status" value="1"/>
</dbReference>
<dbReference type="RefSeq" id="WP_103466968.1">
    <property type="nucleotide sequence ID" value="NZ_PPXC01000015.1"/>
</dbReference>
<proteinExistence type="predicted"/>
<reference evidence="3 4" key="1">
    <citation type="submission" date="2018-01" db="EMBL/GenBank/DDBJ databases">
        <title>Arthrobacter sp. nov., from glaciers in China.</title>
        <authorList>
            <person name="Liu Q."/>
            <person name="Xin Y.-H."/>
        </authorList>
    </citation>
    <scope>NUCLEOTIDE SEQUENCE [LARGE SCALE GENOMIC DNA]</scope>
    <source>
        <strain evidence="3 4">HLT2-12-2</strain>
    </source>
</reference>
<evidence type="ECO:0000313" key="3">
    <source>
        <dbReference type="EMBL" id="POH72307.1"/>
    </source>
</evidence>
<dbReference type="GO" id="GO:0032259">
    <property type="term" value="P:methylation"/>
    <property type="evidence" value="ECO:0007669"/>
    <property type="project" value="UniProtKB-KW"/>
</dbReference>
<dbReference type="InterPro" id="IPR036388">
    <property type="entry name" value="WH-like_DNA-bd_sf"/>
</dbReference>
<dbReference type="Gene3D" id="1.10.10.10">
    <property type="entry name" value="Winged helix-like DNA-binding domain superfamily/Winged helix DNA-binding domain"/>
    <property type="match status" value="1"/>
</dbReference>
<evidence type="ECO:0000259" key="2">
    <source>
        <dbReference type="Pfam" id="PF01035"/>
    </source>
</evidence>
<dbReference type="AlphaFoldDB" id="A0A2S3ZTX5"/>
<dbReference type="GO" id="GO:0006281">
    <property type="term" value="P:DNA repair"/>
    <property type="evidence" value="ECO:0007669"/>
    <property type="project" value="InterPro"/>
</dbReference>
<dbReference type="PANTHER" id="PTHR42942:SF1">
    <property type="entry name" value="ALKYLTRANSFERASE-LIKE PROTEIN 1"/>
    <property type="match status" value="1"/>
</dbReference>